<evidence type="ECO:0000313" key="3">
    <source>
        <dbReference type="Proteomes" id="UP000616346"/>
    </source>
</evidence>
<evidence type="ECO:0000313" key="2">
    <source>
        <dbReference type="EMBL" id="MBD8002553.1"/>
    </source>
</evidence>
<dbReference type="Gene3D" id="3.10.450.360">
    <property type="match status" value="1"/>
</dbReference>
<feature type="region of interest" description="Disordered" evidence="1">
    <location>
        <begin position="194"/>
        <end position="232"/>
    </location>
</feature>
<organism evidence="2 3">
    <name type="scientific">Phocaeicola faecium</name>
    <dbReference type="NCBI Taxonomy" id="2762213"/>
    <lineage>
        <taxon>Bacteria</taxon>
        <taxon>Pseudomonadati</taxon>
        <taxon>Bacteroidota</taxon>
        <taxon>Bacteroidia</taxon>
        <taxon>Bacteroidales</taxon>
        <taxon>Bacteroidaceae</taxon>
        <taxon>Phocaeicola</taxon>
    </lineage>
</organism>
<sequence>MRTNHFITAALIGIALSFTDSYAGNLKLERNEANVSSMRRNVPPRRAINSFIKQKYPGCRILDRDTDDGFVEIKIRHHGIEKIILFDGNAKWLHTLWEVRRNQLPERVIVGLKRAGFAYSDIDDNDNQLLETPRGRYFAVQVDCGRRDGMYLVSERGKVIRRYSDDRWNDGRIYFGGRFNKEWDDGEDHFDEGDDEWDNRHVKHHRRHSRDDEHDDGEDHFDEGDDEWDFIR</sequence>
<proteinExistence type="predicted"/>
<reference evidence="2 3" key="1">
    <citation type="submission" date="2020-08" db="EMBL/GenBank/DDBJ databases">
        <title>A Genomic Blueprint of the Chicken Gut Microbiome.</title>
        <authorList>
            <person name="Gilroy R."/>
            <person name="Ravi A."/>
            <person name="Getino M."/>
            <person name="Pursley I."/>
            <person name="Horton D.L."/>
            <person name="Alikhan N.-F."/>
            <person name="Baker D."/>
            <person name="Gharbi K."/>
            <person name="Hall N."/>
            <person name="Watson M."/>
            <person name="Adriaenssens E.M."/>
            <person name="Foster-Nyarko E."/>
            <person name="Jarju S."/>
            <person name="Secka A."/>
            <person name="Antonio M."/>
            <person name="Oren A."/>
            <person name="Chaudhuri R."/>
            <person name="La Ragione R.M."/>
            <person name="Hildebrand F."/>
            <person name="Pallen M.J."/>
        </authorList>
    </citation>
    <scope>NUCLEOTIDE SEQUENCE [LARGE SCALE GENOMIC DNA]</scope>
    <source>
        <strain evidence="2 3">Sa1YUN3</strain>
    </source>
</reference>
<comment type="caution">
    <text evidence="2">The sequence shown here is derived from an EMBL/GenBank/DDBJ whole genome shotgun (WGS) entry which is preliminary data.</text>
</comment>
<dbReference type="SUPFAM" id="SSF160574">
    <property type="entry name" value="BT0923-like"/>
    <property type="match status" value="1"/>
</dbReference>
<protein>
    <submittedName>
        <fullName evidence="2">Uncharacterized protein</fullName>
    </submittedName>
</protein>
<dbReference type="EMBL" id="JACSPQ010000011">
    <property type="protein sequence ID" value="MBD8002553.1"/>
    <property type="molecule type" value="Genomic_DNA"/>
</dbReference>
<dbReference type="Proteomes" id="UP000616346">
    <property type="component" value="Unassembled WGS sequence"/>
</dbReference>
<accession>A0ABR8VCT8</accession>
<evidence type="ECO:0000256" key="1">
    <source>
        <dbReference type="SAM" id="MobiDB-lite"/>
    </source>
</evidence>
<name>A0ABR8VCT8_9BACT</name>
<gene>
    <name evidence="2" type="ORF">H9626_10065</name>
</gene>
<dbReference type="RefSeq" id="WP_191710418.1">
    <property type="nucleotide sequence ID" value="NZ_JACSPQ010000011.1"/>
</dbReference>
<keyword evidence="3" id="KW-1185">Reference proteome</keyword>
<feature type="compositionally biased region" description="Acidic residues" evidence="1">
    <location>
        <begin position="213"/>
        <end position="232"/>
    </location>
</feature>